<dbReference type="SUPFAM" id="SSF56601">
    <property type="entry name" value="beta-lactamase/transpeptidase-like"/>
    <property type="match status" value="1"/>
</dbReference>
<proteinExistence type="predicted"/>
<evidence type="ECO:0000256" key="2">
    <source>
        <dbReference type="ARBA" id="ARBA00023136"/>
    </source>
</evidence>
<dbReference type="STRING" id="1212545.SARL_06949"/>
<accession>A0A380CKQ9</accession>
<protein>
    <submittedName>
        <fullName evidence="4">Autolysis and methicillin resistant-related protein</fullName>
    </submittedName>
</protein>
<sequence>MLVVLTLGGTYLYKYLFNEATKKTIPTNSHNTTRKTNKVVRINTTMDTTNKVYTQINDYLESVNFNGTITIMQEGELKLNKGYGMKNFDTLQPNDANTMYLIGSSQKFLTGLMLKQLAIAKQINMEASLTQYIPWFQTIYPLNSNDLMLHQSGLFKYQPSEHVTSIQEATQAIQRRGINPKLYKKPQYNDGNYIVLAHLIEVITHQSYEQAFKQMIMQPNDLKFTAFYNDHNLAHNMAIGYKQVNQKPVKQQPRFLNQYYGAGNLFMAPYDMAQLILNLQHNKIFSAVETLPFIKESMTSRYPKAYRFGYYSFPDKNRINGGFYGQVFTVYFNDRYIIVMGTNYEQPHLTNESMLKHIFKHYLKQENHNYNKTGKTY</sequence>
<dbReference type="Pfam" id="PF00144">
    <property type="entry name" value="Beta-lactamase"/>
    <property type="match status" value="1"/>
</dbReference>
<dbReference type="InterPro" id="IPR001466">
    <property type="entry name" value="Beta-lactam-related"/>
</dbReference>
<dbReference type="OrthoDB" id="9803467at2"/>
<dbReference type="Proteomes" id="UP000254956">
    <property type="component" value="Unassembled WGS sequence"/>
</dbReference>
<feature type="domain" description="Beta-lactamase-related" evidence="3">
    <location>
        <begin position="69"/>
        <end position="355"/>
    </location>
</feature>
<evidence type="ECO:0000259" key="3">
    <source>
        <dbReference type="Pfam" id="PF00144"/>
    </source>
</evidence>
<reference evidence="4 5" key="1">
    <citation type="submission" date="2018-06" db="EMBL/GenBank/DDBJ databases">
        <authorList>
            <consortium name="Pathogen Informatics"/>
            <person name="Doyle S."/>
        </authorList>
    </citation>
    <scope>NUCLEOTIDE SEQUENCE [LARGE SCALE GENOMIC DNA]</scope>
    <source>
        <strain evidence="4 5">NCTC12413</strain>
    </source>
</reference>
<dbReference type="InterPro" id="IPR050491">
    <property type="entry name" value="AmpC-like"/>
</dbReference>
<evidence type="ECO:0000256" key="1">
    <source>
        <dbReference type="ARBA" id="ARBA00004370"/>
    </source>
</evidence>
<dbReference type="RefSeq" id="WP_103388371.1">
    <property type="nucleotide sequence ID" value="NZ_BKAV01000039.1"/>
</dbReference>
<dbReference type="PANTHER" id="PTHR46825:SF11">
    <property type="entry name" value="PENICILLIN-BINDING PROTEIN 4"/>
    <property type="match status" value="1"/>
</dbReference>
<dbReference type="Gene3D" id="3.40.710.10">
    <property type="entry name" value="DD-peptidase/beta-lactamase superfamily"/>
    <property type="match status" value="1"/>
</dbReference>
<dbReference type="EMBL" id="UGZE01000001">
    <property type="protein sequence ID" value="SUJ21375.1"/>
    <property type="molecule type" value="Genomic_DNA"/>
</dbReference>
<comment type="subcellular location">
    <subcellularLocation>
        <location evidence="1">Membrane</location>
    </subcellularLocation>
</comment>
<dbReference type="PANTHER" id="PTHR46825">
    <property type="entry name" value="D-ALANYL-D-ALANINE-CARBOXYPEPTIDASE/ENDOPEPTIDASE AMPH"/>
    <property type="match status" value="1"/>
</dbReference>
<organism evidence="4 5">
    <name type="scientific">Staphylococcus arlettae</name>
    <dbReference type="NCBI Taxonomy" id="29378"/>
    <lineage>
        <taxon>Bacteria</taxon>
        <taxon>Bacillati</taxon>
        <taxon>Bacillota</taxon>
        <taxon>Bacilli</taxon>
        <taxon>Bacillales</taxon>
        <taxon>Staphylococcaceae</taxon>
        <taxon>Staphylococcus</taxon>
    </lineage>
</organism>
<gene>
    <name evidence="4" type="primary">fmtA</name>
    <name evidence="4" type="ORF">NCTC12413_01897</name>
</gene>
<dbReference type="AlphaFoldDB" id="A0A380CKQ9"/>
<dbReference type="InterPro" id="IPR012338">
    <property type="entry name" value="Beta-lactam/transpept-like"/>
</dbReference>
<evidence type="ECO:0000313" key="4">
    <source>
        <dbReference type="EMBL" id="SUJ21375.1"/>
    </source>
</evidence>
<dbReference type="GO" id="GO:0016020">
    <property type="term" value="C:membrane"/>
    <property type="evidence" value="ECO:0007669"/>
    <property type="project" value="UniProtKB-SubCell"/>
</dbReference>
<keyword evidence="2" id="KW-0472">Membrane</keyword>
<name>A0A380CKQ9_9STAP</name>
<evidence type="ECO:0000313" key="5">
    <source>
        <dbReference type="Proteomes" id="UP000254956"/>
    </source>
</evidence>